<dbReference type="AlphaFoldDB" id="A0A5N6JNJ4"/>
<name>A0A5N6JNJ4_9EURO</name>
<organism evidence="2 3">
    <name type="scientific">Aspergillus minisclerotigenes</name>
    <dbReference type="NCBI Taxonomy" id="656917"/>
    <lineage>
        <taxon>Eukaryota</taxon>
        <taxon>Fungi</taxon>
        <taxon>Dikarya</taxon>
        <taxon>Ascomycota</taxon>
        <taxon>Pezizomycotina</taxon>
        <taxon>Eurotiomycetes</taxon>
        <taxon>Eurotiomycetidae</taxon>
        <taxon>Eurotiales</taxon>
        <taxon>Aspergillaceae</taxon>
        <taxon>Aspergillus</taxon>
        <taxon>Aspergillus subgen. Circumdati</taxon>
    </lineage>
</organism>
<sequence>MSTRLASRLASRAYSSYLISPTTPIGTRFLSTKAMTKKKEFLCIMPDKPDVLGLRKQVKAAHYEGIKPLIAAGKLVDGGAILETHSTETDDAKIKGSMVVYTAENEEEVRGIIEKDVYATSGVWDLEKVQIWPVSVPSP</sequence>
<dbReference type="EMBL" id="ML732764">
    <property type="protein sequence ID" value="KAB8279514.1"/>
    <property type="molecule type" value="Genomic_DNA"/>
</dbReference>
<dbReference type="Gene3D" id="3.30.70.1060">
    <property type="entry name" value="Dimeric alpha+beta barrel"/>
    <property type="match status" value="1"/>
</dbReference>
<dbReference type="PANTHER" id="PTHR33606">
    <property type="entry name" value="PROTEIN YCII"/>
    <property type="match status" value="1"/>
</dbReference>
<proteinExistence type="predicted"/>
<dbReference type="InterPro" id="IPR011008">
    <property type="entry name" value="Dimeric_a/b-barrel"/>
</dbReference>
<evidence type="ECO:0000259" key="1">
    <source>
        <dbReference type="Pfam" id="PF03795"/>
    </source>
</evidence>
<dbReference type="Proteomes" id="UP000326289">
    <property type="component" value="Unassembled WGS sequence"/>
</dbReference>
<dbReference type="PANTHER" id="PTHR33606:SF3">
    <property type="entry name" value="PROTEIN YCII"/>
    <property type="match status" value="1"/>
</dbReference>
<evidence type="ECO:0000313" key="3">
    <source>
        <dbReference type="Proteomes" id="UP000326289"/>
    </source>
</evidence>
<dbReference type="InterPro" id="IPR051807">
    <property type="entry name" value="Sec-metab_biosynth-assoc"/>
</dbReference>
<dbReference type="SUPFAM" id="SSF54909">
    <property type="entry name" value="Dimeric alpha+beta barrel"/>
    <property type="match status" value="1"/>
</dbReference>
<dbReference type="InterPro" id="IPR005545">
    <property type="entry name" value="YCII"/>
</dbReference>
<dbReference type="Pfam" id="PF03795">
    <property type="entry name" value="YCII"/>
    <property type="match status" value="1"/>
</dbReference>
<feature type="domain" description="YCII-related" evidence="1">
    <location>
        <begin position="41"/>
        <end position="132"/>
    </location>
</feature>
<gene>
    <name evidence="2" type="ORF">BDV30DRAFT_232659</name>
</gene>
<evidence type="ECO:0000313" key="2">
    <source>
        <dbReference type="EMBL" id="KAB8279514.1"/>
    </source>
</evidence>
<accession>A0A5N6JNJ4</accession>
<protein>
    <recommendedName>
        <fullName evidence="1">YCII-related domain-containing protein</fullName>
    </recommendedName>
</protein>
<reference evidence="2 3" key="1">
    <citation type="submission" date="2019-04" db="EMBL/GenBank/DDBJ databases">
        <title>Fungal friends and foes A comparative genomics study of 23 Aspergillus species from section Flavi.</title>
        <authorList>
            <consortium name="DOE Joint Genome Institute"/>
            <person name="Kjaerbolling I."/>
            <person name="Vesth T.C."/>
            <person name="Frisvad J.C."/>
            <person name="Nybo J.L."/>
            <person name="Theobald S."/>
            <person name="Kildgaard S."/>
            <person name="Petersen T.I."/>
            <person name="Kuo A."/>
            <person name="Sato A."/>
            <person name="Lyhne E.K."/>
            <person name="Kogle M.E."/>
            <person name="Wiebenga A."/>
            <person name="Kun R.S."/>
            <person name="Lubbers R.J."/>
            <person name="Makela M.R."/>
            <person name="Barry K."/>
            <person name="Chovatia M."/>
            <person name="Clum A."/>
            <person name="Daum C."/>
            <person name="Haridas S."/>
            <person name="He G."/>
            <person name="LaButti K."/>
            <person name="Lipzen A."/>
            <person name="Mondo S."/>
            <person name="Pangilinan J."/>
            <person name="Riley R."/>
            <person name="Salamov A."/>
            <person name="Simmons B.A."/>
            <person name="Magnuson J.K."/>
            <person name="Henrissat B."/>
            <person name="Mortensen U.H."/>
            <person name="Larsen T.O."/>
            <person name="De vries R.P."/>
            <person name="Grigoriev I.V."/>
            <person name="Machida M."/>
            <person name="Baker S.E."/>
            <person name="Andersen M.R."/>
        </authorList>
    </citation>
    <scope>NUCLEOTIDE SEQUENCE [LARGE SCALE GENOMIC DNA]</scope>
    <source>
        <strain evidence="2 3">CBS 117635</strain>
    </source>
</reference>
<keyword evidence="3" id="KW-1185">Reference proteome</keyword>